<comment type="caution">
    <text evidence="2">The sequence shown here is derived from an EMBL/GenBank/DDBJ whole genome shotgun (WGS) entry which is preliminary data.</text>
</comment>
<proteinExistence type="predicted"/>
<evidence type="ECO:0000313" key="3">
    <source>
        <dbReference type="Proteomes" id="UP000612585"/>
    </source>
</evidence>
<organism evidence="2 3">
    <name type="scientific">Virgisporangium aurantiacum</name>
    <dbReference type="NCBI Taxonomy" id="175570"/>
    <lineage>
        <taxon>Bacteria</taxon>
        <taxon>Bacillati</taxon>
        <taxon>Actinomycetota</taxon>
        <taxon>Actinomycetes</taxon>
        <taxon>Micromonosporales</taxon>
        <taxon>Micromonosporaceae</taxon>
        <taxon>Virgisporangium</taxon>
    </lineage>
</organism>
<keyword evidence="3" id="KW-1185">Reference proteome</keyword>
<sequence>MPDAQALGAFLVRLHRTLAAVVPAAADRHVVPVTDAATAAARIDRYLAVIAQRPNRDVFDRFVEAELAPAARAAGPGRRAPPGRRRRRAAVRVGNDLWHLRLHDNHGRDQDTNSCDHLFRSASALLTWWTDHRDDVVTALTGGPGSETDAAPAVRSVGPPVPGRYRS</sequence>
<evidence type="ECO:0000256" key="1">
    <source>
        <dbReference type="SAM" id="MobiDB-lite"/>
    </source>
</evidence>
<feature type="region of interest" description="Disordered" evidence="1">
    <location>
        <begin position="140"/>
        <end position="167"/>
    </location>
</feature>
<name>A0A8J3ZNV9_9ACTN</name>
<dbReference type="EMBL" id="BOPG01000135">
    <property type="protein sequence ID" value="GIJ64880.1"/>
    <property type="molecule type" value="Genomic_DNA"/>
</dbReference>
<dbReference type="Proteomes" id="UP000612585">
    <property type="component" value="Unassembled WGS sequence"/>
</dbReference>
<gene>
    <name evidence="2" type="ORF">Vau01_123960</name>
</gene>
<dbReference type="RefSeq" id="WP_204014626.1">
    <property type="nucleotide sequence ID" value="NZ_BOPG01000135.1"/>
</dbReference>
<reference evidence="2" key="1">
    <citation type="submission" date="2021-01" db="EMBL/GenBank/DDBJ databases">
        <title>Whole genome shotgun sequence of Virgisporangium aurantiacum NBRC 16421.</title>
        <authorList>
            <person name="Komaki H."/>
            <person name="Tamura T."/>
        </authorList>
    </citation>
    <scope>NUCLEOTIDE SEQUENCE</scope>
    <source>
        <strain evidence="2">NBRC 16421</strain>
    </source>
</reference>
<dbReference type="AlphaFoldDB" id="A0A8J3ZNV9"/>
<accession>A0A8J3ZNV9</accession>
<evidence type="ECO:0000313" key="2">
    <source>
        <dbReference type="EMBL" id="GIJ64880.1"/>
    </source>
</evidence>
<protein>
    <submittedName>
        <fullName evidence="2">Uncharacterized protein</fullName>
    </submittedName>
</protein>